<dbReference type="EMBL" id="JBAMIC010000007">
    <property type="protein sequence ID" value="KAK7105541.1"/>
    <property type="molecule type" value="Genomic_DNA"/>
</dbReference>
<sequence length="290" mass="31208">MNVTEVTCTAYNSEIPSLTTSAAYTPPAANLNQNEGLSLASVAGGVVAALVIGTIIVVVIIIVKRKRSSKSSTAERNEEFVEYTNDLYDSTGEMDSSSSEVHNLTRPTPTASAENTNSLQNSEESTNPEEAHVNTGPAASTNPNGDVYAQVAKKRKNETRDLQAKQSQNNPNKTYPQVQKKQKGENPSGQAEAPAQKANDNGKHKSDKEEPDRSAGLSKSADSTEYVNCPRESMGENSGAVYMNMAQASSSDVEKEKTQVSETDDEYNKLHVTNIDAQEAKSTYNHLGDV</sequence>
<proteinExistence type="predicted"/>
<accession>A0AAN9GES3</accession>
<protein>
    <submittedName>
        <fullName evidence="3">Uncharacterized protein</fullName>
    </submittedName>
</protein>
<feature type="compositionally biased region" description="Basic and acidic residues" evidence="1">
    <location>
        <begin position="200"/>
        <end position="213"/>
    </location>
</feature>
<reference evidence="3 4" key="1">
    <citation type="submission" date="2024-02" db="EMBL/GenBank/DDBJ databases">
        <title>Chromosome-scale genome assembly of the rough periwinkle Littorina saxatilis.</title>
        <authorList>
            <person name="De Jode A."/>
            <person name="Faria R."/>
            <person name="Formenti G."/>
            <person name="Sims Y."/>
            <person name="Smith T.P."/>
            <person name="Tracey A."/>
            <person name="Wood J.M.D."/>
            <person name="Zagrodzka Z.B."/>
            <person name="Johannesson K."/>
            <person name="Butlin R.K."/>
            <person name="Leder E.H."/>
        </authorList>
    </citation>
    <scope>NUCLEOTIDE SEQUENCE [LARGE SCALE GENOMIC DNA]</scope>
    <source>
        <strain evidence="3">Snail1</strain>
        <tissue evidence="3">Muscle</tissue>
    </source>
</reference>
<keyword evidence="2" id="KW-0812">Transmembrane</keyword>
<name>A0AAN9GES3_9CAEN</name>
<dbReference type="AlphaFoldDB" id="A0AAN9GES3"/>
<evidence type="ECO:0000313" key="4">
    <source>
        <dbReference type="Proteomes" id="UP001374579"/>
    </source>
</evidence>
<keyword evidence="2" id="KW-1133">Transmembrane helix</keyword>
<evidence type="ECO:0000256" key="2">
    <source>
        <dbReference type="SAM" id="Phobius"/>
    </source>
</evidence>
<feature type="region of interest" description="Disordered" evidence="1">
    <location>
        <begin position="91"/>
        <end position="267"/>
    </location>
</feature>
<feature type="compositionally biased region" description="Polar residues" evidence="1">
    <location>
        <begin position="93"/>
        <end position="125"/>
    </location>
</feature>
<keyword evidence="4" id="KW-1185">Reference proteome</keyword>
<feature type="transmembrane region" description="Helical" evidence="2">
    <location>
        <begin position="39"/>
        <end position="63"/>
    </location>
</feature>
<evidence type="ECO:0000313" key="3">
    <source>
        <dbReference type="EMBL" id="KAK7105541.1"/>
    </source>
</evidence>
<comment type="caution">
    <text evidence="3">The sequence shown here is derived from an EMBL/GenBank/DDBJ whole genome shotgun (WGS) entry which is preliminary data.</text>
</comment>
<keyword evidence="2" id="KW-0472">Membrane</keyword>
<evidence type="ECO:0000256" key="1">
    <source>
        <dbReference type="SAM" id="MobiDB-lite"/>
    </source>
</evidence>
<dbReference type="Proteomes" id="UP001374579">
    <property type="component" value="Unassembled WGS sequence"/>
</dbReference>
<organism evidence="3 4">
    <name type="scientific">Littorina saxatilis</name>
    <dbReference type="NCBI Taxonomy" id="31220"/>
    <lineage>
        <taxon>Eukaryota</taxon>
        <taxon>Metazoa</taxon>
        <taxon>Spiralia</taxon>
        <taxon>Lophotrochozoa</taxon>
        <taxon>Mollusca</taxon>
        <taxon>Gastropoda</taxon>
        <taxon>Caenogastropoda</taxon>
        <taxon>Littorinimorpha</taxon>
        <taxon>Littorinoidea</taxon>
        <taxon>Littorinidae</taxon>
        <taxon>Littorina</taxon>
    </lineage>
</organism>
<feature type="compositionally biased region" description="Polar residues" evidence="1">
    <location>
        <begin position="164"/>
        <end position="189"/>
    </location>
</feature>
<gene>
    <name evidence="3" type="ORF">V1264_016906</name>
</gene>